<feature type="binding site" evidence="7">
    <location>
        <position position="109"/>
    </location>
    <ligand>
        <name>Mg(2+)</name>
        <dbReference type="ChEBI" id="CHEBI:18420"/>
    </ligand>
</feature>
<dbReference type="PANTHER" id="PTHR21485">
    <property type="entry name" value="HAD SUPERFAMILY MEMBERS CMAS AND KDSC"/>
    <property type="match status" value="1"/>
</dbReference>
<comment type="subunit">
    <text evidence="3">Homotetramer.</text>
</comment>
<gene>
    <name evidence="8" type="ORF">A4H97_27885</name>
</gene>
<evidence type="ECO:0000256" key="4">
    <source>
        <dbReference type="ARBA" id="ARBA00022723"/>
    </source>
</evidence>
<dbReference type="CDD" id="cd01630">
    <property type="entry name" value="HAD_KDO-like"/>
    <property type="match status" value="1"/>
</dbReference>
<dbReference type="SFLD" id="SFLDG01136">
    <property type="entry name" value="C1.6:_Phosphoserine_Phosphatas"/>
    <property type="match status" value="1"/>
</dbReference>
<dbReference type="InterPro" id="IPR036412">
    <property type="entry name" value="HAD-like_sf"/>
</dbReference>
<dbReference type="FunFam" id="3.40.50.1000:FF:000029">
    <property type="entry name" value="3-deoxy-D-manno-octulosonate 8-phosphate phosphatase KdsC"/>
    <property type="match status" value="1"/>
</dbReference>
<protein>
    <submittedName>
        <fullName evidence="8">3-deoxy-D-manno-octulosonate 8-phosphate phosphatase</fullName>
    </submittedName>
</protein>
<dbReference type="NCBIfam" id="TIGR01670">
    <property type="entry name" value="KdsC-phosphatas"/>
    <property type="match status" value="1"/>
</dbReference>
<evidence type="ECO:0000313" key="8">
    <source>
        <dbReference type="EMBL" id="OQP49717.1"/>
    </source>
</evidence>
<evidence type="ECO:0000256" key="6">
    <source>
        <dbReference type="ARBA" id="ARBA00022842"/>
    </source>
</evidence>
<feature type="binding site" evidence="7">
    <location>
        <position position="18"/>
    </location>
    <ligand>
        <name>substrate</name>
    </ligand>
</feature>
<evidence type="ECO:0000313" key="9">
    <source>
        <dbReference type="Proteomes" id="UP000192610"/>
    </source>
</evidence>
<sequence>MNILDQFKQITTFVFDVDGVLTDGTLFVFDDGQFVRRMNIKDGFALQLAIKKGYRVAVISGGASDAVIQRLNRLGIHDVFMQVTDKKGKLTEYAQQHGLKWNEVLFMGDDIPDYEVMKQVGLPCAPADAATEIKQIAKYIAQQPGGQGCVREVIEKVLKLNNNWELHTDVASK</sequence>
<dbReference type="GO" id="GO:0016788">
    <property type="term" value="F:hydrolase activity, acting on ester bonds"/>
    <property type="evidence" value="ECO:0007669"/>
    <property type="project" value="InterPro"/>
</dbReference>
<dbReference type="AlphaFoldDB" id="A0A1V9EU69"/>
<dbReference type="STRING" id="354355.SAMN05660816_05858"/>
<dbReference type="SUPFAM" id="SSF56784">
    <property type="entry name" value="HAD-like"/>
    <property type="match status" value="1"/>
</dbReference>
<comment type="cofactor">
    <cofactor evidence="1 7">
        <name>Mg(2+)</name>
        <dbReference type="ChEBI" id="CHEBI:18420"/>
    </cofactor>
</comment>
<proteinExistence type="inferred from homology"/>
<keyword evidence="5" id="KW-0378">Hydrolase</keyword>
<dbReference type="Gene3D" id="3.40.50.1000">
    <property type="entry name" value="HAD superfamily/HAD-like"/>
    <property type="match status" value="1"/>
</dbReference>
<evidence type="ECO:0000256" key="3">
    <source>
        <dbReference type="ARBA" id="ARBA00011881"/>
    </source>
</evidence>
<dbReference type="GO" id="GO:0008781">
    <property type="term" value="F:N-acylneuraminate cytidylyltransferase activity"/>
    <property type="evidence" value="ECO:0007669"/>
    <property type="project" value="TreeGrafter"/>
</dbReference>
<keyword evidence="6 7" id="KW-0460">Magnesium</keyword>
<dbReference type="SFLD" id="SFLDS00003">
    <property type="entry name" value="Haloacid_Dehalogenase"/>
    <property type="match status" value="1"/>
</dbReference>
<accession>A0A1V9EU69</accession>
<dbReference type="Pfam" id="PF08282">
    <property type="entry name" value="Hydrolase_3"/>
    <property type="match status" value="1"/>
</dbReference>
<dbReference type="InterPro" id="IPR050793">
    <property type="entry name" value="CMP-NeuNAc_synthase"/>
</dbReference>
<dbReference type="InterPro" id="IPR010023">
    <property type="entry name" value="KdsC_fam"/>
</dbReference>
<dbReference type="GO" id="GO:0046872">
    <property type="term" value="F:metal ion binding"/>
    <property type="evidence" value="ECO:0007669"/>
    <property type="project" value="UniProtKB-KW"/>
</dbReference>
<reference evidence="9" key="1">
    <citation type="submission" date="2016-04" db="EMBL/GenBank/DDBJ databases">
        <authorList>
            <person name="Chen L."/>
            <person name="Zhuang W."/>
            <person name="Wang G."/>
        </authorList>
    </citation>
    <scope>NUCLEOTIDE SEQUENCE [LARGE SCALE GENOMIC DNA]</scope>
    <source>
        <strain evidence="9">17621</strain>
    </source>
</reference>
<feature type="binding site" evidence="7">
    <location>
        <position position="16"/>
    </location>
    <ligand>
        <name>Mg(2+)</name>
        <dbReference type="ChEBI" id="CHEBI:18420"/>
    </ligand>
</feature>
<keyword evidence="4 7" id="KW-0479">Metal-binding</keyword>
<organism evidence="8 9">
    <name type="scientific">Niastella yeongjuensis</name>
    <dbReference type="NCBI Taxonomy" id="354355"/>
    <lineage>
        <taxon>Bacteria</taxon>
        <taxon>Pseudomonadati</taxon>
        <taxon>Bacteroidota</taxon>
        <taxon>Chitinophagia</taxon>
        <taxon>Chitinophagales</taxon>
        <taxon>Chitinophagaceae</taxon>
        <taxon>Niastella</taxon>
    </lineage>
</organism>
<evidence type="ECO:0000256" key="1">
    <source>
        <dbReference type="ARBA" id="ARBA00001946"/>
    </source>
</evidence>
<evidence type="ECO:0000256" key="5">
    <source>
        <dbReference type="ARBA" id="ARBA00022801"/>
    </source>
</evidence>
<dbReference type="RefSeq" id="WP_081200215.1">
    <property type="nucleotide sequence ID" value="NZ_FOCZ01000015.1"/>
</dbReference>
<keyword evidence="9" id="KW-1185">Reference proteome</keyword>
<dbReference type="PIRSF" id="PIRSF006118">
    <property type="entry name" value="KDO8-P_Ptase"/>
    <property type="match status" value="1"/>
</dbReference>
<evidence type="ECO:0000256" key="7">
    <source>
        <dbReference type="PIRSR" id="PIRSR006118-2"/>
    </source>
</evidence>
<name>A0A1V9EU69_9BACT</name>
<dbReference type="SFLD" id="SFLDG01138">
    <property type="entry name" value="C1.6.2:_Deoxy-d-mannose-octulo"/>
    <property type="match status" value="1"/>
</dbReference>
<dbReference type="OrthoDB" id="9805604at2"/>
<dbReference type="PANTHER" id="PTHR21485:SF3">
    <property type="entry name" value="N-ACYLNEURAMINATE CYTIDYLYLTRANSFERASE"/>
    <property type="match status" value="1"/>
</dbReference>
<dbReference type="Proteomes" id="UP000192610">
    <property type="component" value="Unassembled WGS sequence"/>
</dbReference>
<comment type="caution">
    <text evidence="8">The sequence shown here is derived from an EMBL/GenBank/DDBJ whole genome shotgun (WGS) entry which is preliminary data.</text>
</comment>
<evidence type="ECO:0000256" key="2">
    <source>
        <dbReference type="ARBA" id="ARBA00005893"/>
    </source>
</evidence>
<comment type="similarity">
    <text evidence="2">Belongs to the KdsC family.</text>
</comment>
<dbReference type="InterPro" id="IPR023214">
    <property type="entry name" value="HAD_sf"/>
</dbReference>
<dbReference type="EMBL" id="LVXG01000013">
    <property type="protein sequence ID" value="OQP49717.1"/>
    <property type="molecule type" value="Genomic_DNA"/>
</dbReference>